<dbReference type="Proteomes" id="UP000011776">
    <property type="component" value="Unassembled WGS sequence"/>
</dbReference>
<protein>
    <submittedName>
        <fullName evidence="1">Uncharacterized protein</fullName>
    </submittedName>
</protein>
<proteinExistence type="predicted"/>
<dbReference type="AlphaFoldDB" id="M3I914"/>
<accession>M3I914</accession>
<dbReference type="BioCyc" id="LINT1001599:G11K9-4383-MONOMER"/>
<organism evidence="1 2">
    <name type="scientific">Leptospira interrogans serovar Grippotyphosa str. LT2186</name>
    <dbReference type="NCBI Taxonomy" id="1001599"/>
    <lineage>
        <taxon>Bacteria</taxon>
        <taxon>Pseudomonadati</taxon>
        <taxon>Spirochaetota</taxon>
        <taxon>Spirochaetia</taxon>
        <taxon>Leptospirales</taxon>
        <taxon>Leptospiraceae</taxon>
        <taxon>Leptospira</taxon>
    </lineage>
</organism>
<name>M3I914_LEPIR</name>
<gene>
    <name evidence="1" type="ORF">LEP1GSC151_4733</name>
</gene>
<dbReference type="EMBL" id="AFME02000135">
    <property type="protein sequence ID" value="EMG11896.1"/>
    <property type="molecule type" value="Genomic_DNA"/>
</dbReference>
<sequence length="64" mass="7956">MYFVRLLIWFLYFVFCISSLFATEENRKEWNKSVKEKILKMNEAREETESIPYLEKFVEKIQRI</sequence>
<reference evidence="1 2" key="1">
    <citation type="submission" date="2013-02" db="EMBL/GenBank/DDBJ databases">
        <authorList>
            <person name="Harkins D.M."/>
            <person name="Durkin A.S."/>
            <person name="Brinkac L.M."/>
            <person name="Haft D.H."/>
            <person name="Selengut J.D."/>
            <person name="Sanka R."/>
            <person name="DePew J."/>
            <person name="Purushe J."/>
            <person name="Tulsiani S.M."/>
            <person name="Graham G.C."/>
            <person name="Burns M.-A."/>
            <person name="Dohnt M.F."/>
            <person name="Smythe L.D."/>
            <person name="McKay D.B."/>
            <person name="Craig S.B."/>
            <person name="Vinetz J.M."/>
            <person name="Sutton G.G."/>
            <person name="Nierman W.C."/>
            <person name="Fouts D.E."/>
        </authorList>
    </citation>
    <scope>NUCLEOTIDE SEQUENCE [LARGE SCALE GENOMIC DNA]</scope>
    <source>
        <strain evidence="1 2">LT2186</strain>
    </source>
</reference>
<evidence type="ECO:0000313" key="2">
    <source>
        <dbReference type="Proteomes" id="UP000011776"/>
    </source>
</evidence>
<comment type="caution">
    <text evidence="1">The sequence shown here is derived from an EMBL/GenBank/DDBJ whole genome shotgun (WGS) entry which is preliminary data.</text>
</comment>
<evidence type="ECO:0000313" key="1">
    <source>
        <dbReference type="EMBL" id="EMG11896.1"/>
    </source>
</evidence>